<name>A0A9D5BSJ8_9LILI</name>
<dbReference type="PANTHER" id="PTHR33929">
    <property type="entry name" value="MEMBRANE-ASSOCIATED KINASE REGULATOR 2-RELATED"/>
    <property type="match status" value="1"/>
</dbReference>
<evidence type="ECO:0008006" key="4">
    <source>
        <dbReference type="Google" id="ProtNLM"/>
    </source>
</evidence>
<organism evidence="2 3">
    <name type="scientific">Dioscorea zingiberensis</name>
    <dbReference type="NCBI Taxonomy" id="325984"/>
    <lineage>
        <taxon>Eukaryota</taxon>
        <taxon>Viridiplantae</taxon>
        <taxon>Streptophyta</taxon>
        <taxon>Embryophyta</taxon>
        <taxon>Tracheophyta</taxon>
        <taxon>Spermatophyta</taxon>
        <taxon>Magnoliopsida</taxon>
        <taxon>Liliopsida</taxon>
        <taxon>Dioscoreales</taxon>
        <taxon>Dioscoreaceae</taxon>
        <taxon>Dioscorea</taxon>
    </lineage>
</organism>
<keyword evidence="3" id="KW-1185">Reference proteome</keyword>
<feature type="region of interest" description="Disordered" evidence="1">
    <location>
        <begin position="221"/>
        <end position="327"/>
    </location>
</feature>
<sequence length="327" mass="35760">MESLSMLKQWRASTTKQSRGTTTTTIASSILQEDDDGDGDDEGPFIDLEFSVPDEDADKNSDDDDPAALRADSNLSLSPDDLFFKGRLVPSETSSLVFSTSESNPKPQFPVSLLKSKFRVFMLGSKKTKTSISDISGATASPKHQQHNINNSSSNNKLFVRFKVEEVPLVSLFTRDNSSKSSKLHSENGDTVATEDKKFSKEVLQRYLSKIKRLRFSGQLGSVSSVSKPGSDGNPPPGLKPVHRRLGKSRSASATVAAVRSPPRRRDDSLLQQQDGIQSAIAHCKRSFNADKEPEPEPSLLVRSNSDPGNGRPETRSNEAEAKVDLH</sequence>
<dbReference type="Proteomes" id="UP001085076">
    <property type="component" value="Unassembled WGS sequence"/>
</dbReference>
<protein>
    <recommendedName>
        <fullName evidence="4">Membrane-associated kinase regulator 2</fullName>
    </recommendedName>
</protein>
<feature type="compositionally biased region" description="Low complexity" evidence="1">
    <location>
        <begin position="249"/>
        <end position="261"/>
    </location>
</feature>
<evidence type="ECO:0000313" key="3">
    <source>
        <dbReference type="Proteomes" id="UP001085076"/>
    </source>
</evidence>
<dbReference type="OrthoDB" id="689803at2759"/>
<dbReference type="GO" id="GO:0005886">
    <property type="term" value="C:plasma membrane"/>
    <property type="evidence" value="ECO:0007669"/>
    <property type="project" value="InterPro"/>
</dbReference>
<feature type="compositionally biased region" description="Acidic residues" evidence="1">
    <location>
        <begin position="52"/>
        <end position="66"/>
    </location>
</feature>
<dbReference type="InterPro" id="IPR039619">
    <property type="entry name" value="MAKR2/5"/>
</dbReference>
<dbReference type="EMBL" id="JAGGNH010000128">
    <property type="protein sequence ID" value="KAJ0959949.1"/>
    <property type="molecule type" value="Genomic_DNA"/>
</dbReference>
<accession>A0A9D5BSJ8</accession>
<evidence type="ECO:0000256" key="1">
    <source>
        <dbReference type="SAM" id="MobiDB-lite"/>
    </source>
</evidence>
<comment type="caution">
    <text evidence="2">The sequence shown here is derived from an EMBL/GenBank/DDBJ whole genome shotgun (WGS) entry which is preliminary data.</text>
</comment>
<dbReference type="AlphaFoldDB" id="A0A9D5BSJ8"/>
<reference evidence="2 3" key="1">
    <citation type="journal article" date="2022" name="Hortic Res">
        <title>The genome of Dioscorea zingiberensis sheds light on the biosynthesis, origin and evolution of the medicinally important diosgenin saponins.</title>
        <authorList>
            <person name="Li Y."/>
            <person name="Tan C."/>
            <person name="Li Z."/>
            <person name="Guo J."/>
            <person name="Li S."/>
            <person name="Chen X."/>
            <person name="Wang C."/>
            <person name="Dai X."/>
            <person name="Yang H."/>
            <person name="Song W."/>
            <person name="Hou L."/>
            <person name="Xu J."/>
            <person name="Tong Z."/>
            <person name="Xu A."/>
            <person name="Yuan X."/>
            <person name="Wang W."/>
            <person name="Yang Q."/>
            <person name="Chen L."/>
            <person name="Sun Z."/>
            <person name="Wang K."/>
            <person name="Pan B."/>
            <person name="Chen J."/>
            <person name="Bao Y."/>
            <person name="Liu F."/>
            <person name="Qi X."/>
            <person name="Gang D.R."/>
            <person name="Wen J."/>
            <person name="Li J."/>
        </authorList>
    </citation>
    <scope>NUCLEOTIDE SEQUENCE [LARGE SCALE GENOMIC DNA]</scope>
    <source>
        <strain evidence="2">Dzin_1.0</strain>
    </source>
</reference>
<feature type="region of interest" description="Disordered" evidence="1">
    <location>
        <begin position="1"/>
        <end position="78"/>
    </location>
</feature>
<dbReference type="PANTHER" id="PTHR33929:SF1">
    <property type="entry name" value="MEMBRANE-ASSOCIATED KINASE REGULATOR 2-RELATED"/>
    <property type="match status" value="1"/>
</dbReference>
<gene>
    <name evidence="2" type="ORF">J5N97_000289</name>
</gene>
<evidence type="ECO:0000313" key="2">
    <source>
        <dbReference type="EMBL" id="KAJ0959949.1"/>
    </source>
</evidence>
<proteinExistence type="predicted"/>
<feature type="compositionally biased region" description="Low complexity" evidence="1">
    <location>
        <begin position="14"/>
        <end position="25"/>
    </location>
</feature>
<feature type="compositionally biased region" description="Basic and acidic residues" evidence="1">
    <location>
        <begin position="313"/>
        <end position="327"/>
    </location>
</feature>
<feature type="compositionally biased region" description="Acidic residues" evidence="1">
    <location>
        <begin position="32"/>
        <end position="44"/>
    </location>
</feature>